<feature type="compositionally biased region" description="Polar residues" evidence="1">
    <location>
        <begin position="600"/>
        <end position="609"/>
    </location>
</feature>
<evidence type="ECO:0000256" key="1">
    <source>
        <dbReference type="SAM" id="MobiDB-lite"/>
    </source>
</evidence>
<feature type="compositionally biased region" description="Basic and acidic residues" evidence="1">
    <location>
        <begin position="585"/>
        <end position="594"/>
    </location>
</feature>
<protein>
    <submittedName>
        <fullName evidence="4">Chondroitin sulfate proteoglycan 5-like isoform X1</fullName>
    </submittedName>
</protein>
<evidence type="ECO:0000259" key="3">
    <source>
        <dbReference type="Pfam" id="PF06567"/>
    </source>
</evidence>
<feature type="region of interest" description="Disordered" evidence="1">
    <location>
        <begin position="64"/>
        <end position="85"/>
    </location>
</feature>
<evidence type="ECO:0000256" key="2">
    <source>
        <dbReference type="SAM" id="Phobius"/>
    </source>
</evidence>
<dbReference type="Proteomes" id="UP001369086">
    <property type="component" value="Unassembled WGS sequence"/>
</dbReference>
<dbReference type="EMBL" id="JAHFZB010000003">
    <property type="protein sequence ID" value="KAK6491738.1"/>
    <property type="molecule type" value="Genomic_DNA"/>
</dbReference>
<organism evidence="4 5">
    <name type="scientific">Huso huso</name>
    <name type="common">Beluga</name>
    <name type="synonym">Acipenser huso</name>
    <dbReference type="NCBI Taxonomy" id="61971"/>
    <lineage>
        <taxon>Eukaryota</taxon>
        <taxon>Metazoa</taxon>
        <taxon>Chordata</taxon>
        <taxon>Craniata</taxon>
        <taxon>Vertebrata</taxon>
        <taxon>Euteleostomi</taxon>
        <taxon>Actinopterygii</taxon>
        <taxon>Chondrostei</taxon>
        <taxon>Acipenseriformes</taxon>
        <taxon>Acipenseridae</taxon>
        <taxon>Huso</taxon>
    </lineage>
</organism>
<reference evidence="4 5" key="1">
    <citation type="submission" date="2021-05" db="EMBL/GenBank/DDBJ databases">
        <authorList>
            <person name="Zahm M."/>
            <person name="Klopp C."/>
            <person name="Cabau C."/>
            <person name="Kuhl H."/>
            <person name="Suciu R."/>
            <person name="Ciorpac M."/>
            <person name="Holostenco D."/>
            <person name="Gessner J."/>
            <person name="Wuertz S."/>
            <person name="Hohne C."/>
            <person name="Stock M."/>
            <person name="Gislard M."/>
            <person name="Lluch J."/>
            <person name="Milhes M."/>
            <person name="Lampietro C."/>
            <person name="Lopez Roques C."/>
            <person name="Donnadieu C."/>
            <person name="Du K."/>
            <person name="Schartl M."/>
            <person name="Guiguen Y."/>
        </authorList>
    </citation>
    <scope>NUCLEOTIDE SEQUENCE [LARGE SCALE GENOMIC DNA]</scope>
    <source>
        <strain evidence="4">Hh-F2</strain>
        <tissue evidence="4">Blood</tissue>
    </source>
</reference>
<keyword evidence="2" id="KW-0812">Transmembrane</keyword>
<keyword evidence="2" id="KW-1133">Transmembrane helix</keyword>
<proteinExistence type="predicted"/>
<dbReference type="PANTHER" id="PTHR15381:SF1">
    <property type="entry name" value="CHONDROITIN SULFATE PROTEOGLYCAN 5"/>
    <property type="match status" value="1"/>
</dbReference>
<dbReference type="Pfam" id="PF06567">
    <property type="entry name" value="Neural_ProG_Cyt"/>
    <property type="match status" value="1"/>
</dbReference>
<dbReference type="PANTHER" id="PTHR15381">
    <property type="entry name" value="CHONDROITIN SULFATE PROTEOGLYCAN 5 -RELATED"/>
    <property type="match status" value="1"/>
</dbReference>
<feature type="domain" description="Neural chondroitin sulphate proteoglycan cytoplasmic" evidence="3">
    <location>
        <begin position="489"/>
        <end position="608"/>
    </location>
</feature>
<feature type="region of interest" description="Disordered" evidence="1">
    <location>
        <begin position="583"/>
        <end position="609"/>
    </location>
</feature>
<feature type="transmembrane region" description="Helical" evidence="2">
    <location>
        <begin position="12"/>
        <end position="35"/>
    </location>
</feature>
<accession>A0ABR1A3U8</accession>
<dbReference type="InterPro" id="IPR009505">
    <property type="entry name" value="Neural_ProG_Cyt"/>
</dbReference>
<gene>
    <name evidence="4" type="ORF">HHUSO_G3889</name>
</gene>
<feature type="compositionally biased region" description="Polar residues" evidence="1">
    <location>
        <begin position="381"/>
        <end position="394"/>
    </location>
</feature>
<comment type="caution">
    <text evidence="4">The sequence shown here is derived from an EMBL/GenBank/DDBJ whole genome shotgun (WGS) entry which is preliminary data.</text>
</comment>
<name>A0ABR1A3U8_HUSHU</name>
<keyword evidence="5" id="KW-1185">Reference proteome</keyword>
<feature type="region of interest" description="Disordered" evidence="1">
    <location>
        <begin position="343"/>
        <end position="394"/>
    </location>
</feature>
<feature type="transmembrane region" description="Helical" evidence="2">
    <location>
        <begin position="461"/>
        <end position="486"/>
    </location>
</feature>
<evidence type="ECO:0000313" key="4">
    <source>
        <dbReference type="EMBL" id="KAK6491738.1"/>
    </source>
</evidence>
<keyword evidence="2" id="KW-0472">Membrane</keyword>
<feature type="compositionally biased region" description="Basic and acidic residues" evidence="1">
    <location>
        <begin position="64"/>
        <end position="77"/>
    </location>
</feature>
<sequence length="609" mass="66640">MNSQTRYCAGCWKFTLLSIVFILHLIPLCVHGGLLEGNTTLTDNKNNDTSLCLGCRSSSSSGAKAEEPLLQDHKEGGPEASTGSSWPTAGEAFVWGLWGTKELGETSIPLPRESQEELGSGDQLFKPSASTSFGASSTTALLRQDATTIGVMSSTEISQDSAEKEHLIEVFGDSIGAGAEPSKNRDIQSLPTPNTTEIHLDFKGDEQVMLWGGHTDSPAQGAEGDLDFTLLDLGMKFRAQPATTPITDTLATTDILSVDYYDPFADLDLGDAPLPKISSVSSAREVLGEPSSWTLPEDYFTPYDDSYPSTTEVYPEEDEYIKSDLEDESDYRLTTVPSDPWILLQDRGTLPPQPGLDPRSESIVTGDVQPSGSDEDEAGQAVTQLPSGQGPNVNNNNSSECRMGYVKHNFTCKSVCDIFSSYCLNGGQCYLVENTGVFCRCNTQNYIWHKGARCESVITEFQVMCITIGAAAVMVLLLFMITVFFAKKLHLLKTENCKLRKRSKYRPPSEQHNDNFSLSTIAEGSHPNVRKLCDTPPNLPQARALAYYDNIICQDDPNAQNKLEDPVNVSPKEDDALNIQNSLTPKHENNKSAECEENSEVNSLQNNMM</sequence>
<evidence type="ECO:0000313" key="5">
    <source>
        <dbReference type="Proteomes" id="UP001369086"/>
    </source>
</evidence>